<evidence type="ECO:0000256" key="1">
    <source>
        <dbReference type="ARBA" id="ARBA00004496"/>
    </source>
</evidence>
<evidence type="ECO:0000256" key="16">
    <source>
        <dbReference type="ARBA" id="ARBA00042156"/>
    </source>
</evidence>
<evidence type="ECO:0000256" key="10">
    <source>
        <dbReference type="ARBA" id="ARBA00022840"/>
    </source>
</evidence>
<evidence type="ECO:0000256" key="9">
    <source>
        <dbReference type="ARBA" id="ARBA00022833"/>
    </source>
</evidence>
<keyword evidence="9" id="KW-0862">Zinc</keyword>
<keyword evidence="11" id="KW-0267">Excision nuclease</keyword>
<evidence type="ECO:0000256" key="13">
    <source>
        <dbReference type="ARBA" id="ARBA00023204"/>
    </source>
</evidence>
<keyword evidence="13" id="KW-0234">DNA repair</keyword>
<dbReference type="InterPro" id="IPR003593">
    <property type="entry name" value="AAA+_ATPase"/>
</dbReference>
<gene>
    <name evidence="19" type="ORF">QFZ49_000104</name>
</gene>
<evidence type="ECO:0000313" key="19">
    <source>
        <dbReference type="EMBL" id="MDQ0930197.1"/>
    </source>
</evidence>
<comment type="subcellular location">
    <subcellularLocation>
        <location evidence="1">Cytoplasm</location>
    </subcellularLocation>
</comment>
<keyword evidence="6" id="KW-0227">DNA damage</keyword>
<evidence type="ECO:0000256" key="6">
    <source>
        <dbReference type="ARBA" id="ARBA00022763"/>
    </source>
</evidence>
<dbReference type="PANTHER" id="PTHR43152:SF3">
    <property type="entry name" value="UVRABC SYSTEM PROTEIN A"/>
    <property type="match status" value="1"/>
</dbReference>
<keyword evidence="8" id="KW-0863">Zinc-finger</keyword>
<keyword evidence="20" id="KW-1185">Reference proteome</keyword>
<evidence type="ECO:0000256" key="15">
    <source>
        <dbReference type="ARBA" id="ARBA00039316"/>
    </source>
</evidence>
<comment type="similarity">
    <text evidence="14">Belongs to the ABC transporter superfamily. UvrA family.</text>
</comment>
<keyword evidence="2" id="KW-0963">Cytoplasm</keyword>
<reference evidence="19 20" key="1">
    <citation type="submission" date="2023-07" db="EMBL/GenBank/DDBJ databases">
        <title>Comparative genomics of wheat-associated soil bacteria to identify genetic determinants of phenazine resistance.</title>
        <authorList>
            <person name="Mouncey N."/>
        </authorList>
    </citation>
    <scope>NUCLEOTIDE SEQUENCE [LARGE SCALE GENOMIC DNA]</scope>
    <source>
        <strain evidence="19 20">W2I16</strain>
    </source>
</reference>
<protein>
    <recommendedName>
        <fullName evidence="15">UvrABC system protein A</fullName>
    </recommendedName>
    <alternativeName>
        <fullName evidence="16">Excinuclease ABC subunit A</fullName>
    </alternativeName>
</protein>
<dbReference type="InterPro" id="IPR017871">
    <property type="entry name" value="ABC_transporter-like_CS"/>
</dbReference>
<dbReference type="PROSITE" id="PS50893">
    <property type="entry name" value="ABC_TRANSPORTER_2"/>
    <property type="match status" value="1"/>
</dbReference>
<feature type="region of interest" description="Disordered" evidence="17">
    <location>
        <begin position="148"/>
        <end position="171"/>
    </location>
</feature>
<dbReference type="Gene3D" id="1.20.1580.10">
    <property type="entry name" value="ABC transporter ATPase like domain"/>
    <property type="match status" value="2"/>
</dbReference>
<dbReference type="Proteomes" id="UP001223072">
    <property type="component" value="Unassembled WGS sequence"/>
</dbReference>
<keyword evidence="3" id="KW-0479">Metal-binding</keyword>
<name>A0ABU0RGB2_9ACTN</name>
<keyword evidence="4" id="KW-0677">Repeat</keyword>
<dbReference type="PANTHER" id="PTHR43152">
    <property type="entry name" value="UVRABC SYSTEM PROTEIN A"/>
    <property type="match status" value="1"/>
</dbReference>
<dbReference type="Pfam" id="PF17755">
    <property type="entry name" value="UvrA_DNA-bind"/>
    <property type="match status" value="1"/>
</dbReference>
<evidence type="ECO:0000256" key="4">
    <source>
        <dbReference type="ARBA" id="ARBA00022737"/>
    </source>
</evidence>
<sequence>MGEVTDGVTDDVTDVARDEATVDRTPVMHIRGARLHNLKNVSLAIPKRKLVVVTGLSGSGKSTLALDTLHRESHRQYMESWGVATAGVSRPSVDSITGLSPSVSVDQRPAGRGPRSTVGTATEVFTYLRLLWSRIGVRPCPACGQEIPPSYAAHDPEGDEEEAGTGTEEEGGSAVCPHCSASVPELVMGSFSFNKPAGACPSCTGLGEVIRVDVRTLVDEELSVAAGAVRGWPKQLVERNLPLLRAAAHHYGLTFETDARLAELDAVTRDLLLYGVESPEFLRHLPATGIAEPPATVSAGRFEGVVTAFMRRYADRVDDTDYRQKAERSMVKETCGACAGTRLRSESRAVTVHGLGITDAARLSLEELADWVAELRAFSAGDEWRFAEPVVADLEERVRRLVDTGVGYLTLDQSSTSLSAGESQRLRLAALLGSGLTGMLYVLDEPTIGLHPADTARLVDVLRRLRDLGNTVLVIEHDLDVLWAADHVVDIGPGAGRDGGRVVAEGTPQEVAATEGSVTGAYLSGRLQHPARKERPSASAELVIRGARAHNLRDVTVRIPLGRLVTVTGPSGSGKSTLILDVLGRAARQRLDAGRALSGSAAPAASAVSPGEHDGIDGWEHLDKVVTIDQEPISRLPRSNAATYADVFTPVRELFAAQAAARSTGLTPAAFSFNVPGGRCERCEGAGVLAVHMHFLPPVEVRCPGCRGRRFRNEVLAVRYEGHDIAEVLAATVDEALTVFRGVRQIATRLRRLSDVGLGYLPLGQPATTLSGGEAQRLKLAKELGRRATGRTLYLLDEPTTGLHAADTARLLDVLQRLVDAGHSVVTIEHDLDVMRASDWIIDLGPEGGAGGGLVVAEGTPEQIAEAAANGSGSRTGGFL</sequence>
<organism evidence="19 20">
    <name type="scientific">Streptomyces turgidiscabies</name>
    <dbReference type="NCBI Taxonomy" id="85558"/>
    <lineage>
        <taxon>Bacteria</taxon>
        <taxon>Bacillati</taxon>
        <taxon>Actinomycetota</taxon>
        <taxon>Actinomycetes</taxon>
        <taxon>Kitasatosporales</taxon>
        <taxon>Streptomycetaceae</taxon>
        <taxon>Streptomyces</taxon>
    </lineage>
</organism>
<dbReference type="NCBIfam" id="TIGR00630">
    <property type="entry name" value="uvra"/>
    <property type="match status" value="1"/>
</dbReference>
<keyword evidence="5" id="KW-0547">Nucleotide-binding</keyword>
<evidence type="ECO:0000256" key="17">
    <source>
        <dbReference type="SAM" id="MobiDB-lite"/>
    </source>
</evidence>
<dbReference type="EMBL" id="JAUSZS010000002">
    <property type="protein sequence ID" value="MDQ0930197.1"/>
    <property type="molecule type" value="Genomic_DNA"/>
</dbReference>
<feature type="domain" description="ABC transporter" evidence="18">
    <location>
        <begin position="537"/>
        <end position="877"/>
    </location>
</feature>
<keyword evidence="10" id="KW-0067">ATP-binding</keyword>
<comment type="caution">
    <text evidence="19">The sequence shown here is derived from an EMBL/GenBank/DDBJ whole genome shotgun (WGS) entry which is preliminary data.</text>
</comment>
<evidence type="ECO:0000256" key="3">
    <source>
        <dbReference type="ARBA" id="ARBA00022723"/>
    </source>
</evidence>
<dbReference type="PROSITE" id="PS00211">
    <property type="entry name" value="ABC_TRANSPORTER_1"/>
    <property type="match status" value="2"/>
</dbReference>
<keyword evidence="7" id="KW-0228">DNA excision</keyword>
<dbReference type="InterPro" id="IPR027417">
    <property type="entry name" value="P-loop_NTPase"/>
</dbReference>
<feature type="compositionally biased region" description="Acidic residues" evidence="17">
    <location>
        <begin position="157"/>
        <end position="171"/>
    </location>
</feature>
<evidence type="ECO:0000256" key="8">
    <source>
        <dbReference type="ARBA" id="ARBA00022771"/>
    </source>
</evidence>
<dbReference type="InterPro" id="IPR041552">
    <property type="entry name" value="UvrA_DNA-bd"/>
</dbReference>
<accession>A0ABU0RGB2</accession>
<dbReference type="Gene3D" id="3.40.50.300">
    <property type="entry name" value="P-loop containing nucleotide triphosphate hydrolases"/>
    <property type="match status" value="2"/>
</dbReference>
<keyword evidence="12" id="KW-0238">DNA-binding</keyword>
<dbReference type="InterPro" id="IPR003439">
    <property type="entry name" value="ABC_transporter-like_ATP-bd"/>
</dbReference>
<evidence type="ECO:0000256" key="5">
    <source>
        <dbReference type="ARBA" id="ARBA00022741"/>
    </source>
</evidence>
<evidence type="ECO:0000256" key="2">
    <source>
        <dbReference type="ARBA" id="ARBA00022490"/>
    </source>
</evidence>
<dbReference type="Gene3D" id="1.10.8.280">
    <property type="entry name" value="ABC transporter ATPase domain-like"/>
    <property type="match status" value="1"/>
</dbReference>
<evidence type="ECO:0000313" key="20">
    <source>
        <dbReference type="Proteomes" id="UP001223072"/>
    </source>
</evidence>
<dbReference type="InterPro" id="IPR004602">
    <property type="entry name" value="UvrA"/>
</dbReference>
<dbReference type="SMART" id="SM00382">
    <property type="entry name" value="AAA"/>
    <property type="match status" value="2"/>
</dbReference>
<dbReference type="SUPFAM" id="SSF52540">
    <property type="entry name" value="P-loop containing nucleoside triphosphate hydrolases"/>
    <property type="match status" value="3"/>
</dbReference>
<evidence type="ECO:0000256" key="14">
    <source>
        <dbReference type="ARBA" id="ARBA00038000"/>
    </source>
</evidence>
<proteinExistence type="inferred from homology"/>
<evidence type="ECO:0000256" key="11">
    <source>
        <dbReference type="ARBA" id="ARBA00022881"/>
    </source>
</evidence>
<dbReference type="RefSeq" id="WP_307624505.1">
    <property type="nucleotide sequence ID" value="NZ_JAUSZS010000002.1"/>
</dbReference>
<evidence type="ECO:0000259" key="18">
    <source>
        <dbReference type="PROSITE" id="PS50893"/>
    </source>
</evidence>
<evidence type="ECO:0000256" key="7">
    <source>
        <dbReference type="ARBA" id="ARBA00022769"/>
    </source>
</evidence>
<evidence type="ECO:0000256" key="12">
    <source>
        <dbReference type="ARBA" id="ARBA00023125"/>
    </source>
</evidence>